<gene>
    <name evidence="8" type="ORF">Tsubulata_022857</name>
</gene>
<evidence type="ECO:0000256" key="6">
    <source>
        <dbReference type="RuleBase" id="RU363077"/>
    </source>
</evidence>
<feature type="domain" description="EamA" evidence="7">
    <location>
        <begin position="7"/>
        <end position="145"/>
    </location>
</feature>
<dbReference type="EMBL" id="JAKUCV010006106">
    <property type="protein sequence ID" value="KAJ4828701.1"/>
    <property type="molecule type" value="Genomic_DNA"/>
</dbReference>
<dbReference type="SUPFAM" id="SSF103481">
    <property type="entry name" value="Multidrug resistance efflux transporter EmrE"/>
    <property type="match status" value="2"/>
</dbReference>
<keyword evidence="3 6" id="KW-0812">Transmembrane</keyword>
<comment type="subcellular location">
    <subcellularLocation>
        <location evidence="1 6">Membrane</location>
        <topology evidence="1 6">Multi-pass membrane protein</topology>
    </subcellularLocation>
</comment>
<keyword evidence="5 6" id="KW-0472">Membrane</keyword>
<feature type="transmembrane region" description="Helical" evidence="6">
    <location>
        <begin position="217"/>
        <end position="239"/>
    </location>
</feature>
<accession>A0A9Q0FCA9</accession>
<feature type="transmembrane region" description="Helical" evidence="6">
    <location>
        <begin position="282"/>
        <end position="302"/>
    </location>
</feature>
<evidence type="ECO:0000256" key="5">
    <source>
        <dbReference type="ARBA" id="ARBA00023136"/>
    </source>
</evidence>
<feature type="transmembrane region" description="Helical" evidence="6">
    <location>
        <begin position="34"/>
        <end position="56"/>
    </location>
</feature>
<evidence type="ECO:0000256" key="2">
    <source>
        <dbReference type="ARBA" id="ARBA00007635"/>
    </source>
</evidence>
<dbReference type="AlphaFoldDB" id="A0A9Q0FCA9"/>
<protein>
    <recommendedName>
        <fullName evidence="6">WAT1-related protein</fullName>
    </recommendedName>
</protein>
<sequence length="374" mass="41285">MATCAPYVAMIIVSLAYGGSNILTKVALEKGLNQLVFVAYRHIIGMILLGPFAYVLERRQRPSLTLPLLLKIFIVSTLGTTIYLNVFFAGLAYTSATVASALNNVIPSSTFIMAVLLRMEVVKFTRAAGWAKVLGTLICIGGSLIFTFWRGGYLYKSLEDRPLINMYSTTQGTTTHEFRHPKENWIKGVALIITSNVGWSACMILQGVLSKDYPAPLSLTTWMCFFGSAQSSFLALLFARNIALWKLEWNVQLFTIIYCGVVISAFVYYLQYWCISVKGPVFASMFSPLVVVIVAIFSAIAFAERLHVGSFIGGALIIAGFYCVLWGKRQDASSHTSEHKEDEMNVLSSTRTTIEVSIDDCACADPVITTSERQ</sequence>
<feature type="transmembrane region" description="Helical" evidence="6">
    <location>
        <begin position="308"/>
        <end position="327"/>
    </location>
</feature>
<dbReference type="PANTHER" id="PTHR31218">
    <property type="entry name" value="WAT1-RELATED PROTEIN"/>
    <property type="match status" value="1"/>
</dbReference>
<dbReference type="InterPro" id="IPR037185">
    <property type="entry name" value="EmrE-like"/>
</dbReference>
<dbReference type="InterPro" id="IPR000620">
    <property type="entry name" value="EamA_dom"/>
</dbReference>
<evidence type="ECO:0000256" key="3">
    <source>
        <dbReference type="ARBA" id="ARBA00022692"/>
    </source>
</evidence>
<feature type="transmembrane region" description="Helical" evidence="6">
    <location>
        <begin position="185"/>
        <end position="205"/>
    </location>
</feature>
<evidence type="ECO:0000313" key="8">
    <source>
        <dbReference type="EMBL" id="KAJ4828701.1"/>
    </source>
</evidence>
<organism evidence="8 9">
    <name type="scientific">Turnera subulata</name>
    <dbReference type="NCBI Taxonomy" id="218843"/>
    <lineage>
        <taxon>Eukaryota</taxon>
        <taxon>Viridiplantae</taxon>
        <taxon>Streptophyta</taxon>
        <taxon>Embryophyta</taxon>
        <taxon>Tracheophyta</taxon>
        <taxon>Spermatophyta</taxon>
        <taxon>Magnoliopsida</taxon>
        <taxon>eudicotyledons</taxon>
        <taxon>Gunneridae</taxon>
        <taxon>Pentapetalae</taxon>
        <taxon>rosids</taxon>
        <taxon>fabids</taxon>
        <taxon>Malpighiales</taxon>
        <taxon>Passifloraceae</taxon>
        <taxon>Turnera</taxon>
    </lineage>
</organism>
<reference evidence="8" key="1">
    <citation type="submission" date="2022-02" db="EMBL/GenBank/DDBJ databases">
        <authorList>
            <person name="Henning P.M."/>
            <person name="McCubbin A.G."/>
            <person name="Shore J.S."/>
        </authorList>
    </citation>
    <scope>NUCLEOTIDE SEQUENCE</scope>
    <source>
        <strain evidence="8">F60SS</strain>
        <tissue evidence="8">Leaves</tissue>
    </source>
</reference>
<dbReference type="Proteomes" id="UP001141552">
    <property type="component" value="Unassembled WGS sequence"/>
</dbReference>
<dbReference type="GO" id="GO:0016020">
    <property type="term" value="C:membrane"/>
    <property type="evidence" value="ECO:0007669"/>
    <property type="project" value="UniProtKB-SubCell"/>
</dbReference>
<feature type="domain" description="EamA" evidence="7">
    <location>
        <begin position="187"/>
        <end position="325"/>
    </location>
</feature>
<feature type="transmembrane region" description="Helical" evidence="6">
    <location>
        <begin position="251"/>
        <end position="270"/>
    </location>
</feature>
<evidence type="ECO:0000256" key="4">
    <source>
        <dbReference type="ARBA" id="ARBA00022989"/>
    </source>
</evidence>
<dbReference type="GO" id="GO:0022857">
    <property type="term" value="F:transmembrane transporter activity"/>
    <property type="evidence" value="ECO:0007669"/>
    <property type="project" value="InterPro"/>
</dbReference>
<reference evidence="8" key="2">
    <citation type="journal article" date="2023" name="Plants (Basel)">
        <title>Annotation of the Turnera subulata (Passifloraceae) Draft Genome Reveals the S-Locus Evolved after the Divergence of Turneroideae from Passifloroideae in a Stepwise Manner.</title>
        <authorList>
            <person name="Henning P.M."/>
            <person name="Roalson E.H."/>
            <person name="Mir W."/>
            <person name="McCubbin A.G."/>
            <person name="Shore J.S."/>
        </authorList>
    </citation>
    <scope>NUCLEOTIDE SEQUENCE</scope>
    <source>
        <strain evidence="8">F60SS</strain>
    </source>
</reference>
<dbReference type="Pfam" id="PF00892">
    <property type="entry name" value="EamA"/>
    <property type="match status" value="2"/>
</dbReference>
<feature type="transmembrane region" description="Helical" evidence="6">
    <location>
        <begin position="98"/>
        <end position="117"/>
    </location>
</feature>
<evidence type="ECO:0000259" key="7">
    <source>
        <dbReference type="Pfam" id="PF00892"/>
    </source>
</evidence>
<name>A0A9Q0FCA9_9ROSI</name>
<comment type="similarity">
    <text evidence="2 6">Belongs to the drug/metabolite transporter (DMT) superfamily. Plant drug/metabolite exporter (P-DME) (TC 2.A.7.4) family.</text>
</comment>
<comment type="caution">
    <text evidence="8">The sequence shown here is derived from an EMBL/GenBank/DDBJ whole genome shotgun (WGS) entry which is preliminary data.</text>
</comment>
<feature type="transmembrane region" description="Helical" evidence="6">
    <location>
        <begin position="68"/>
        <end position="92"/>
    </location>
</feature>
<feature type="transmembrane region" description="Helical" evidence="6">
    <location>
        <begin position="129"/>
        <end position="149"/>
    </location>
</feature>
<dbReference type="InterPro" id="IPR030184">
    <property type="entry name" value="WAT1-related"/>
</dbReference>
<evidence type="ECO:0000313" key="9">
    <source>
        <dbReference type="Proteomes" id="UP001141552"/>
    </source>
</evidence>
<keyword evidence="9" id="KW-1185">Reference proteome</keyword>
<keyword evidence="4 6" id="KW-1133">Transmembrane helix</keyword>
<proteinExistence type="inferred from homology"/>
<evidence type="ECO:0000256" key="1">
    <source>
        <dbReference type="ARBA" id="ARBA00004141"/>
    </source>
</evidence>
<dbReference type="OrthoDB" id="1728340at2759"/>